<dbReference type="CDD" id="cd06222">
    <property type="entry name" value="RNase_H_like"/>
    <property type="match status" value="1"/>
</dbReference>
<dbReference type="AlphaFoldDB" id="A0AAV3S0C1"/>
<protein>
    <recommendedName>
        <fullName evidence="1">RNase H type-1 domain-containing protein</fullName>
    </recommendedName>
</protein>
<dbReference type="Pfam" id="PF13456">
    <property type="entry name" value="RVT_3"/>
    <property type="match status" value="1"/>
</dbReference>
<reference evidence="2 3" key="1">
    <citation type="submission" date="2024-01" db="EMBL/GenBank/DDBJ databases">
        <title>The complete chloroplast genome sequence of Lithospermum erythrorhizon: insights into the phylogenetic relationship among Boraginaceae species and the maternal lineages of purple gromwells.</title>
        <authorList>
            <person name="Okada T."/>
            <person name="Watanabe K."/>
        </authorList>
    </citation>
    <scope>NUCLEOTIDE SEQUENCE [LARGE SCALE GENOMIC DNA]</scope>
</reference>
<comment type="caution">
    <text evidence="2">The sequence shown here is derived from an EMBL/GenBank/DDBJ whole genome shotgun (WGS) entry which is preliminary data.</text>
</comment>
<feature type="domain" description="RNase H type-1" evidence="1">
    <location>
        <begin position="115"/>
        <end position="176"/>
    </location>
</feature>
<dbReference type="PANTHER" id="PTHR47723:SF19">
    <property type="entry name" value="POLYNUCLEOTIDYL TRANSFERASE, RIBONUCLEASE H-LIKE SUPERFAMILY PROTEIN"/>
    <property type="match status" value="1"/>
</dbReference>
<evidence type="ECO:0000259" key="1">
    <source>
        <dbReference type="Pfam" id="PF13456"/>
    </source>
</evidence>
<dbReference type="EMBL" id="BAABME010012658">
    <property type="protein sequence ID" value="GAA0185366.1"/>
    <property type="molecule type" value="Genomic_DNA"/>
</dbReference>
<dbReference type="InterPro" id="IPR053151">
    <property type="entry name" value="RNase_H-like"/>
</dbReference>
<dbReference type="InterPro" id="IPR044730">
    <property type="entry name" value="RNase_H-like_dom_plant"/>
</dbReference>
<dbReference type="Proteomes" id="UP001454036">
    <property type="component" value="Unassembled WGS sequence"/>
</dbReference>
<proteinExistence type="predicted"/>
<dbReference type="PANTHER" id="PTHR47723">
    <property type="entry name" value="OS05G0353850 PROTEIN"/>
    <property type="match status" value="1"/>
</dbReference>
<dbReference type="GO" id="GO:0003676">
    <property type="term" value="F:nucleic acid binding"/>
    <property type="evidence" value="ECO:0007669"/>
    <property type="project" value="InterPro"/>
</dbReference>
<organism evidence="2 3">
    <name type="scientific">Lithospermum erythrorhizon</name>
    <name type="common">Purple gromwell</name>
    <name type="synonym">Lithospermum officinale var. erythrorhizon</name>
    <dbReference type="NCBI Taxonomy" id="34254"/>
    <lineage>
        <taxon>Eukaryota</taxon>
        <taxon>Viridiplantae</taxon>
        <taxon>Streptophyta</taxon>
        <taxon>Embryophyta</taxon>
        <taxon>Tracheophyta</taxon>
        <taxon>Spermatophyta</taxon>
        <taxon>Magnoliopsida</taxon>
        <taxon>eudicotyledons</taxon>
        <taxon>Gunneridae</taxon>
        <taxon>Pentapetalae</taxon>
        <taxon>asterids</taxon>
        <taxon>lamiids</taxon>
        <taxon>Boraginales</taxon>
        <taxon>Boraginaceae</taxon>
        <taxon>Boraginoideae</taxon>
        <taxon>Lithospermeae</taxon>
        <taxon>Lithospermum</taxon>
    </lineage>
</organism>
<evidence type="ECO:0000313" key="2">
    <source>
        <dbReference type="EMBL" id="GAA0185366.1"/>
    </source>
</evidence>
<keyword evidence="3" id="KW-1185">Reference proteome</keyword>
<dbReference type="InterPro" id="IPR002156">
    <property type="entry name" value="RNaseH_domain"/>
</dbReference>
<evidence type="ECO:0000313" key="3">
    <source>
        <dbReference type="Proteomes" id="UP001454036"/>
    </source>
</evidence>
<accession>A0AAV3S0C1</accession>
<sequence>MYAEENLVWVLGNGDCIFWLDRWGQQEQLTPLEGITTNHKLQVKDLWSNGGWDLAELSNGGGGGPLEHKYWKGDVRVAEFFQSRVMVKSPRPPTIIRWRKPPAELLKLNIDGYFGLTHCAAGGVIRDSTDVIVATFSSNIHAALAFDAEVNAAVKALTWCEEHHFSNFQVEMDNKQ</sequence>
<dbReference type="GO" id="GO:0004523">
    <property type="term" value="F:RNA-DNA hybrid ribonuclease activity"/>
    <property type="evidence" value="ECO:0007669"/>
    <property type="project" value="InterPro"/>
</dbReference>
<name>A0AAV3S0C1_LITER</name>
<gene>
    <name evidence="2" type="ORF">LIER_32654</name>
</gene>